<protein>
    <submittedName>
        <fullName evidence="2">Uncharacterized protein</fullName>
    </submittedName>
</protein>
<evidence type="ECO:0000313" key="3">
    <source>
        <dbReference type="Proteomes" id="UP000656804"/>
    </source>
</evidence>
<proteinExistence type="predicted"/>
<name>A0A930UYF3_9ACTN</name>
<feature type="compositionally biased region" description="Polar residues" evidence="1">
    <location>
        <begin position="29"/>
        <end position="38"/>
    </location>
</feature>
<feature type="region of interest" description="Disordered" evidence="1">
    <location>
        <begin position="27"/>
        <end position="89"/>
    </location>
</feature>
<evidence type="ECO:0000256" key="1">
    <source>
        <dbReference type="SAM" id="MobiDB-lite"/>
    </source>
</evidence>
<feature type="compositionally biased region" description="Basic and acidic residues" evidence="1">
    <location>
        <begin position="205"/>
        <end position="218"/>
    </location>
</feature>
<feature type="compositionally biased region" description="Low complexity" evidence="1">
    <location>
        <begin position="117"/>
        <end position="137"/>
    </location>
</feature>
<feature type="region of interest" description="Disordered" evidence="1">
    <location>
        <begin position="117"/>
        <end position="229"/>
    </location>
</feature>
<reference evidence="2" key="1">
    <citation type="submission" date="2020-11" db="EMBL/GenBank/DDBJ databases">
        <title>Nocardioides sp. CBS4Y-1, whole genome shotgun sequence.</title>
        <authorList>
            <person name="Tuo L."/>
        </authorList>
    </citation>
    <scope>NUCLEOTIDE SEQUENCE</scope>
    <source>
        <strain evidence="2">CBS4Y-1</strain>
    </source>
</reference>
<comment type="caution">
    <text evidence="2">The sequence shown here is derived from an EMBL/GenBank/DDBJ whole genome shotgun (WGS) entry which is preliminary data.</text>
</comment>
<dbReference type="RefSeq" id="WP_194501552.1">
    <property type="nucleotide sequence ID" value="NZ_JADIVZ010000001.1"/>
</dbReference>
<organism evidence="2 3">
    <name type="scientific">Nocardioides acrostichi</name>
    <dbReference type="NCBI Taxonomy" id="2784339"/>
    <lineage>
        <taxon>Bacteria</taxon>
        <taxon>Bacillati</taxon>
        <taxon>Actinomycetota</taxon>
        <taxon>Actinomycetes</taxon>
        <taxon>Propionibacteriales</taxon>
        <taxon>Nocardioidaceae</taxon>
        <taxon>Nocardioides</taxon>
    </lineage>
</organism>
<gene>
    <name evidence="2" type="ORF">ISG29_01295</name>
</gene>
<accession>A0A930UYF3</accession>
<dbReference type="EMBL" id="JADIVZ010000001">
    <property type="protein sequence ID" value="MBF4160305.1"/>
    <property type="molecule type" value="Genomic_DNA"/>
</dbReference>
<dbReference type="AlphaFoldDB" id="A0A930UYF3"/>
<dbReference type="Proteomes" id="UP000656804">
    <property type="component" value="Unassembled WGS sequence"/>
</dbReference>
<sequence>MILTLLCALVVANGIRSEAMPATLVARSDSGSLRTPSPQGRAWPSATRPALPATQSDPAQAERQAGSSRPGAATGSAREGGRASETITVANQAAASSSLDAIAASALAGTQMHVTSGSSHASAQTSAASAQAQHTGAVTLPAAPPVSGFSAGTSPGSSGSAPGGPGQGDAGHDHENGARGGPGASDQSNGQQPAPGDNPDDDADPDRGEADLILRDPELPSVPLLDPEG</sequence>
<keyword evidence="3" id="KW-1185">Reference proteome</keyword>
<evidence type="ECO:0000313" key="2">
    <source>
        <dbReference type="EMBL" id="MBF4160305.1"/>
    </source>
</evidence>
<feature type="compositionally biased region" description="Low complexity" evidence="1">
    <location>
        <begin position="147"/>
        <end position="160"/>
    </location>
</feature>